<evidence type="ECO:0000313" key="3">
    <source>
        <dbReference type="EMBL" id="VEU72683.1"/>
    </source>
</evidence>
<dbReference type="EMBL" id="LR215031">
    <property type="protein sequence ID" value="VEU72683.1"/>
    <property type="molecule type" value="Genomic_DNA"/>
</dbReference>
<keyword evidence="1" id="KW-0175">Coiled coil</keyword>
<gene>
    <name evidence="3" type="ORF">NCTC10186_00150</name>
</gene>
<keyword evidence="2" id="KW-0732">Signal</keyword>
<sequence>MKKQWNKLKYQLLTLATLTTPSLIFASAACSQKTSDTKIDYQLLYKEIVGNYLTVFSENIEKLEKLNTENPNQEITTLINFYKNQKDTKSSLLKNDFIQEKNEFYTNIQPFAIFQDDLFRIITLLENKTSINLATLKNNFNELKKYSFDNANEINEIANSYNELIQNPELNDSELENLVNKLIEYHLKLALFKTQNLDKFKEEAFSGIENYIIKSVQESMKVFTSDASLGTQIPNLIFKNQLKDHLDKLQEVLKASEDIQKKLDQKNENAEFVIQGDERTSLEKELANKNAQKVELEQQSLPSYFKVLKAITLLREAYKEFLFTRAFISKYESDAEIAKFKTEFQANQEKFKKFLNSQNDSLQEIAKEQNAQASFRQKFFAKFQNQIQSNLDLNLTNLKIKLKTNDEYQELFQIYADSLNYYYQDFFNLINTQILPYFRKEYLNSNKDEKTQLNKLILFFKNGFVKDTESTFSEFLYKKEFNLVEFNNLLNQTQQILSNYIQTNLIQVLSPELVTKVQELASQFSNMTRISKIFRKISDQTTYLNNLLKTHSDNQVLINLKQEYLNLTPFAQQMIDQHLSNDAIANFENKLLEISFKVIPQLASEFGEPSFEISSDSYLSIDEDSEIFDTNELLDQKFDFITNLDLQARIQAFKDLFPNKVEALNAELLRWNSIFNNSASTLLKNNDVIWEKTLNYKILANENQQKVVGKINFAAVSQENPLKNDGSEANSLAQPLNQKYTTSNQVHYLVNIELNVDLIQLLNYYPVHVIQDSTIQMGDLVAFSLIPLKVKNIEYTRPDERTNNFNLELEYGLLNSTIDPKTALMDFPNPNIFYNSSKTLKDLKVNLIFEVSEQNYRMLQSMSIAPIDPKIQTFSLDKAHPSITEKLNDLVLRANYLQNYITHNNFNVDLSELNNHLNSNEVAETKYTNLLNSFNLTYNKLIEEYAKRYDQTLENNQITLKLK</sequence>
<feature type="coiled-coil region" evidence="1">
    <location>
        <begin position="239"/>
        <end position="299"/>
    </location>
</feature>
<evidence type="ECO:0000256" key="1">
    <source>
        <dbReference type="SAM" id="Coils"/>
    </source>
</evidence>
<dbReference type="AlphaFoldDB" id="A0A449AYS8"/>
<reference evidence="3 4" key="1">
    <citation type="submission" date="2019-01" db="EMBL/GenBank/DDBJ databases">
        <authorList>
            <consortium name="Pathogen Informatics"/>
        </authorList>
    </citation>
    <scope>NUCLEOTIDE SEQUENCE [LARGE SCALE GENOMIC DNA]</scope>
    <source>
        <strain evidence="3 4">NCTC10186</strain>
    </source>
</reference>
<name>A0A449AYS8_9BACT</name>
<evidence type="ECO:0000256" key="2">
    <source>
        <dbReference type="SAM" id="SignalP"/>
    </source>
</evidence>
<evidence type="ECO:0008006" key="5">
    <source>
        <dbReference type="Google" id="ProtNLM"/>
    </source>
</evidence>
<keyword evidence="4" id="KW-1185">Reference proteome</keyword>
<dbReference type="RefSeq" id="WP_119572161.1">
    <property type="nucleotide sequence ID" value="NZ_LR215031.1"/>
</dbReference>
<feature type="signal peptide" evidence="2">
    <location>
        <begin position="1"/>
        <end position="26"/>
    </location>
</feature>
<accession>A0A449AYS8</accession>
<feature type="chain" id="PRO_5018998434" description="Lipoprotein" evidence="2">
    <location>
        <begin position="27"/>
        <end position="963"/>
    </location>
</feature>
<dbReference type="Proteomes" id="UP000289862">
    <property type="component" value="Chromosome"/>
</dbReference>
<evidence type="ECO:0000313" key="4">
    <source>
        <dbReference type="Proteomes" id="UP000289862"/>
    </source>
</evidence>
<dbReference type="KEGG" id="mgal:NCTC10186_00150"/>
<organism evidence="3 4">
    <name type="scientific">Mycoplasmopsis gallopavonis</name>
    <dbReference type="NCBI Taxonomy" id="76629"/>
    <lineage>
        <taxon>Bacteria</taxon>
        <taxon>Bacillati</taxon>
        <taxon>Mycoplasmatota</taxon>
        <taxon>Mycoplasmoidales</taxon>
        <taxon>Metamycoplasmataceae</taxon>
        <taxon>Mycoplasmopsis</taxon>
    </lineage>
</organism>
<proteinExistence type="predicted"/>
<dbReference type="PROSITE" id="PS51257">
    <property type="entry name" value="PROKAR_LIPOPROTEIN"/>
    <property type="match status" value="1"/>
</dbReference>
<protein>
    <recommendedName>
        <fullName evidence="5">Lipoprotein</fullName>
    </recommendedName>
</protein>